<protein>
    <submittedName>
        <fullName evidence="1">Uncharacterized protein</fullName>
    </submittedName>
</protein>
<sequence length="114" mass="13801">PNYGLERLNARFSITIDRTQYLELKNFNDTTHFKTVRLIVFMRNYEHEIFNSRTQIYFSKRIRNSTLQGLELEYTTSLKDTQLTTFMRSYGHETTRLDDLHNNMEFMYTTLLIL</sequence>
<name>A0AAF0U7C1_SOLVR</name>
<dbReference type="AlphaFoldDB" id="A0AAF0U7C1"/>
<gene>
    <name evidence="1" type="ORF">MTR67_033957</name>
</gene>
<keyword evidence="2" id="KW-1185">Reference proteome</keyword>
<accession>A0AAF0U7C1</accession>
<evidence type="ECO:0000313" key="2">
    <source>
        <dbReference type="Proteomes" id="UP001234989"/>
    </source>
</evidence>
<reference evidence="1" key="1">
    <citation type="submission" date="2023-08" db="EMBL/GenBank/DDBJ databases">
        <title>A de novo genome assembly of Solanum verrucosum Schlechtendal, a Mexican diploid species geographically isolated from the other diploid A-genome species in potato relatives.</title>
        <authorList>
            <person name="Hosaka K."/>
        </authorList>
    </citation>
    <scope>NUCLEOTIDE SEQUENCE</scope>
    <source>
        <tissue evidence="1">Young leaves</tissue>
    </source>
</reference>
<organism evidence="1 2">
    <name type="scientific">Solanum verrucosum</name>
    <dbReference type="NCBI Taxonomy" id="315347"/>
    <lineage>
        <taxon>Eukaryota</taxon>
        <taxon>Viridiplantae</taxon>
        <taxon>Streptophyta</taxon>
        <taxon>Embryophyta</taxon>
        <taxon>Tracheophyta</taxon>
        <taxon>Spermatophyta</taxon>
        <taxon>Magnoliopsida</taxon>
        <taxon>eudicotyledons</taxon>
        <taxon>Gunneridae</taxon>
        <taxon>Pentapetalae</taxon>
        <taxon>asterids</taxon>
        <taxon>lamiids</taxon>
        <taxon>Solanales</taxon>
        <taxon>Solanaceae</taxon>
        <taxon>Solanoideae</taxon>
        <taxon>Solaneae</taxon>
        <taxon>Solanum</taxon>
    </lineage>
</organism>
<dbReference type="Proteomes" id="UP001234989">
    <property type="component" value="Chromosome 8"/>
</dbReference>
<proteinExistence type="predicted"/>
<feature type="non-terminal residue" evidence="1">
    <location>
        <position position="1"/>
    </location>
</feature>
<dbReference type="EMBL" id="CP133619">
    <property type="protein sequence ID" value="WMV40572.1"/>
    <property type="molecule type" value="Genomic_DNA"/>
</dbReference>
<evidence type="ECO:0000313" key="1">
    <source>
        <dbReference type="EMBL" id="WMV40572.1"/>
    </source>
</evidence>